<comment type="cofactor">
    <cofactor evidence="7">
        <name>Mg(2+)</name>
        <dbReference type="ChEBI" id="CHEBI:18420"/>
    </cofactor>
    <text evidence="7">Binds 1 Mg(2+) ion per subunit.</text>
</comment>
<comment type="pathway">
    <text evidence="7">Metabolic intermediate biosynthesis; chorismate biosynthesis; chorismate from D-erythrose 4-phosphate and phosphoenolpyruvate: step 5/7.</text>
</comment>
<dbReference type="GO" id="GO:0008652">
    <property type="term" value="P:amino acid biosynthetic process"/>
    <property type="evidence" value="ECO:0007669"/>
    <property type="project" value="UniProtKB-KW"/>
</dbReference>
<dbReference type="GO" id="GO:0005524">
    <property type="term" value="F:ATP binding"/>
    <property type="evidence" value="ECO:0007669"/>
    <property type="project" value="UniProtKB-UniRule"/>
</dbReference>
<feature type="binding site" evidence="7">
    <location>
        <position position="119"/>
    </location>
    <ligand>
        <name>ATP</name>
        <dbReference type="ChEBI" id="CHEBI:30616"/>
    </ligand>
</feature>
<evidence type="ECO:0000313" key="8">
    <source>
        <dbReference type="EMBL" id="EAR15112.1"/>
    </source>
</evidence>
<keyword evidence="1 7" id="KW-0028">Amino-acid biosynthesis</keyword>
<keyword evidence="2 7" id="KW-0808">Transferase</keyword>
<keyword evidence="5 7" id="KW-0067">ATP-binding</keyword>
<comment type="similarity">
    <text evidence="7">Belongs to the shikimate kinase family.</text>
</comment>
<feature type="binding site" evidence="7">
    <location>
        <position position="141"/>
    </location>
    <ligand>
        <name>substrate</name>
    </ligand>
</feature>
<reference evidence="8 9" key="1">
    <citation type="journal article" date="2009" name="J. Bacteriol.">
        <title>Complete genome sequence of Robiginitalea biformata HTCC2501.</title>
        <authorList>
            <person name="Oh H.M."/>
            <person name="Giovannoni S.J."/>
            <person name="Lee K."/>
            <person name="Ferriera S."/>
            <person name="Johnson J."/>
            <person name="Cho J.C."/>
        </authorList>
    </citation>
    <scope>NUCLEOTIDE SEQUENCE [LARGE SCALE GENOMIC DNA]</scope>
    <source>
        <strain evidence="9">ATCC BAA-864 / HTCC2501 / KCTC 12146</strain>
    </source>
</reference>
<dbReference type="RefSeq" id="WP_015754432.1">
    <property type="nucleotide sequence ID" value="NC_013222.1"/>
</dbReference>
<evidence type="ECO:0000256" key="6">
    <source>
        <dbReference type="ARBA" id="ARBA00023141"/>
    </source>
</evidence>
<dbReference type="GO" id="GO:0009073">
    <property type="term" value="P:aromatic amino acid family biosynthetic process"/>
    <property type="evidence" value="ECO:0007669"/>
    <property type="project" value="UniProtKB-KW"/>
</dbReference>
<feature type="binding site" evidence="7">
    <location>
        <position position="79"/>
    </location>
    <ligand>
        <name>substrate</name>
    </ligand>
</feature>
<comment type="caution">
    <text evidence="7">Lacks conserved residue(s) required for the propagation of feature annotation.</text>
</comment>
<name>A4CN70_ROBBH</name>
<dbReference type="OrthoDB" id="9800332at2"/>
<dbReference type="HOGENOM" id="CLU_057607_4_0_10"/>
<dbReference type="eggNOG" id="COG0703">
    <property type="taxonomic scope" value="Bacteria"/>
</dbReference>
<dbReference type="EMBL" id="CP001712">
    <property type="protein sequence ID" value="EAR15112.1"/>
    <property type="molecule type" value="Genomic_DNA"/>
</dbReference>
<dbReference type="GO" id="GO:0009423">
    <property type="term" value="P:chorismate biosynthetic process"/>
    <property type="evidence" value="ECO:0007669"/>
    <property type="project" value="UniProtKB-UniRule"/>
</dbReference>
<comment type="subcellular location">
    <subcellularLocation>
        <location evidence="7">Cytoplasm</location>
    </subcellularLocation>
</comment>
<evidence type="ECO:0000256" key="4">
    <source>
        <dbReference type="ARBA" id="ARBA00022777"/>
    </source>
</evidence>
<sequence>MRIALVGYMGSGKSTVGRLLAENLGVSFTDLDDYIVARLGQSIPEVFREKGEIYFRKQEHRLLKEWLQSGESGVLALGGGTPCYAGNMELLLAQADAVCYLQVSVPELARRLRQGQESRPLIAHLHPEELPEFIGKHLFERAPFYARAMHVLPADKHSPEELAAQILEKVS</sequence>
<dbReference type="InterPro" id="IPR000623">
    <property type="entry name" value="Shikimate_kinase/TSH1"/>
</dbReference>
<keyword evidence="4 7" id="KW-0418">Kinase</keyword>
<keyword evidence="7" id="KW-0963">Cytoplasm</keyword>
<comment type="subunit">
    <text evidence="7">Monomer.</text>
</comment>
<proteinExistence type="inferred from homology"/>
<dbReference type="SUPFAM" id="SSF52540">
    <property type="entry name" value="P-loop containing nucleoside triphosphate hydrolases"/>
    <property type="match status" value="1"/>
</dbReference>
<evidence type="ECO:0000256" key="7">
    <source>
        <dbReference type="HAMAP-Rule" id="MF_00109"/>
    </source>
</evidence>
<keyword evidence="6 7" id="KW-0057">Aromatic amino acid biosynthesis</keyword>
<evidence type="ECO:0000256" key="3">
    <source>
        <dbReference type="ARBA" id="ARBA00022741"/>
    </source>
</evidence>
<gene>
    <name evidence="7" type="primary">aroK</name>
    <name evidence="8" type="ordered locus">RB2501_12317</name>
</gene>
<comment type="catalytic activity">
    <reaction evidence="7">
        <text>shikimate + ATP = 3-phosphoshikimate + ADP + H(+)</text>
        <dbReference type="Rhea" id="RHEA:13121"/>
        <dbReference type="ChEBI" id="CHEBI:15378"/>
        <dbReference type="ChEBI" id="CHEBI:30616"/>
        <dbReference type="ChEBI" id="CHEBI:36208"/>
        <dbReference type="ChEBI" id="CHEBI:145989"/>
        <dbReference type="ChEBI" id="CHEBI:456216"/>
        <dbReference type="EC" id="2.7.1.71"/>
    </reaction>
</comment>
<keyword evidence="7" id="KW-0460">Magnesium</keyword>
<dbReference type="PANTHER" id="PTHR21087:SF16">
    <property type="entry name" value="SHIKIMATE KINASE 1, CHLOROPLASTIC"/>
    <property type="match status" value="1"/>
</dbReference>
<evidence type="ECO:0000256" key="2">
    <source>
        <dbReference type="ARBA" id="ARBA00022679"/>
    </source>
</evidence>
<dbReference type="HAMAP" id="MF_00109">
    <property type="entry name" value="Shikimate_kinase"/>
    <property type="match status" value="1"/>
</dbReference>
<dbReference type="Pfam" id="PF01202">
    <property type="entry name" value="SKI"/>
    <property type="match status" value="1"/>
</dbReference>
<dbReference type="GO" id="GO:0004765">
    <property type="term" value="F:shikimate kinase activity"/>
    <property type="evidence" value="ECO:0007669"/>
    <property type="project" value="UniProtKB-UniRule"/>
</dbReference>
<feature type="binding site" evidence="7">
    <location>
        <position position="32"/>
    </location>
    <ligand>
        <name>substrate</name>
    </ligand>
</feature>
<dbReference type="STRING" id="313596.RB2501_12317"/>
<organism evidence="8 9">
    <name type="scientific">Robiginitalea biformata (strain ATCC BAA-864 / DSM 15991 / KCTC 12146 / HTCC2501)</name>
    <dbReference type="NCBI Taxonomy" id="313596"/>
    <lineage>
        <taxon>Bacteria</taxon>
        <taxon>Pseudomonadati</taxon>
        <taxon>Bacteroidota</taxon>
        <taxon>Flavobacteriia</taxon>
        <taxon>Flavobacteriales</taxon>
        <taxon>Flavobacteriaceae</taxon>
        <taxon>Robiginitalea</taxon>
    </lineage>
</organism>
<dbReference type="GO" id="GO:0005829">
    <property type="term" value="C:cytosol"/>
    <property type="evidence" value="ECO:0007669"/>
    <property type="project" value="TreeGrafter"/>
</dbReference>
<keyword evidence="3 7" id="KW-0547">Nucleotide-binding</keyword>
<dbReference type="UniPathway" id="UPA00053">
    <property type="reaction ID" value="UER00088"/>
</dbReference>
<keyword evidence="9" id="KW-1185">Reference proteome</keyword>
<dbReference type="AlphaFoldDB" id="A4CN70"/>
<feature type="binding site" evidence="7">
    <location>
        <position position="56"/>
    </location>
    <ligand>
        <name>substrate</name>
    </ligand>
</feature>
<dbReference type="InterPro" id="IPR027417">
    <property type="entry name" value="P-loop_NTPase"/>
</dbReference>
<dbReference type="EC" id="2.7.1.71" evidence="7"/>
<dbReference type="PANTHER" id="PTHR21087">
    <property type="entry name" value="SHIKIMATE KINASE"/>
    <property type="match status" value="1"/>
</dbReference>
<feature type="binding site" evidence="7">
    <location>
        <position position="14"/>
    </location>
    <ligand>
        <name>Mg(2+)</name>
        <dbReference type="ChEBI" id="CHEBI:18420"/>
    </ligand>
</feature>
<dbReference type="Proteomes" id="UP000009049">
    <property type="component" value="Chromosome"/>
</dbReference>
<comment type="function">
    <text evidence="7">Catalyzes the specific phosphorylation of the 3-hydroxyl group of shikimic acid using ATP as a cosubstrate.</text>
</comment>
<accession>A4CN70</accession>
<dbReference type="PRINTS" id="PR01100">
    <property type="entry name" value="SHIKIMTKNASE"/>
</dbReference>
<dbReference type="InterPro" id="IPR031322">
    <property type="entry name" value="Shikimate/glucono_kinase"/>
</dbReference>
<dbReference type="Gene3D" id="3.40.50.300">
    <property type="entry name" value="P-loop containing nucleotide triphosphate hydrolases"/>
    <property type="match status" value="1"/>
</dbReference>
<evidence type="ECO:0000256" key="5">
    <source>
        <dbReference type="ARBA" id="ARBA00022840"/>
    </source>
</evidence>
<protein>
    <recommendedName>
        <fullName evidence="7">Shikimate kinase</fullName>
        <shortName evidence="7">SK</shortName>
        <ecNumber evidence="7">2.7.1.71</ecNumber>
    </recommendedName>
</protein>
<dbReference type="KEGG" id="rbi:RB2501_12317"/>
<evidence type="ECO:0000313" key="9">
    <source>
        <dbReference type="Proteomes" id="UP000009049"/>
    </source>
</evidence>
<dbReference type="GO" id="GO:0000287">
    <property type="term" value="F:magnesium ion binding"/>
    <property type="evidence" value="ECO:0007669"/>
    <property type="project" value="UniProtKB-UniRule"/>
</dbReference>
<dbReference type="CDD" id="cd00464">
    <property type="entry name" value="SK"/>
    <property type="match status" value="1"/>
</dbReference>
<keyword evidence="7" id="KW-0479">Metal-binding</keyword>
<feature type="binding site" evidence="7">
    <location>
        <begin position="10"/>
        <end position="15"/>
    </location>
    <ligand>
        <name>ATP</name>
        <dbReference type="ChEBI" id="CHEBI:30616"/>
    </ligand>
</feature>
<evidence type="ECO:0000256" key="1">
    <source>
        <dbReference type="ARBA" id="ARBA00022605"/>
    </source>
</evidence>